<dbReference type="GO" id="GO:0046677">
    <property type="term" value="P:response to antibiotic"/>
    <property type="evidence" value="ECO:0007669"/>
    <property type="project" value="TreeGrafter"/>
</dbReference>
<name>A0A5Q0QBB3_9SPHI</name>
<dbReference type="InterPro" id="IPR058626">
    <property type="entry name" value="MdtA-like_b-barrel"/>
</dbReference>
<evidence type="ECO:0000256" key="1">
    <source>
        <dbReference type="ARBA" id="ARBA00009477"/>
    </source>
</evidence>
<dbReference type="Proteomes" id="UP000326921">
    <property type="component" value="Chromosome"/>
</dbReference>
<dbReference type="InterPro" id="IPR006143">
    <property type="entry name" value="RND_pump_MFP"/>
</dbReference>
<dbReference type="GO" id="GO:0030313">
    <property type="term" value="C:cell envelope"/>
    <property type="evidence" value="ECO:0007669"/>
    <property type="project" value="UniProtKB-SubCell"/>
</dbReference>
<feature type="domain" description="Multidrug resistance protein MdtA-like beta-barrel" evidence="6">
    <location>
        <begin position="206"/>
        <end position="285"/>
    </location>
</feature>
<dbReference type="Pfam" id="PF25876">
    <property type="entry name" value="HH_MFP_RND"/>
    <property type="match status" value="1"/>
</dbReference>
<evidence type="ECO:0000259" key="4">
    <source>
        <dbReference type="Pfam" id="PF25876"/>
    </source>
</evidence>
<evidence type="ECO:0000256" key="2">
    <source>
        <dbReference type="SAM" id="Coils"/>
    </source>
</evidence>
<dbReference type="PANTHER" id="PTHR30158:SF23">
    <property type="entry name" value="MULTIDRUG RESISTANCE PROTEIN MEXA"/>
    <property type="match status" value="1"/>
</dbReference>
<evidence type="ECO:0000313" key="8">
    <source>
        <dbReference type="Proteomes" id="UP000326921"/>
    </source>
</evidence>
<reference evidence="7 8" key="1">
    <citation type="submission" date="2019-10" db="EMBL/GenBank/DDBJ databases">
        <authorList>
            <person name="Dong K."/>
        </authorList>
    </citation>
    <scope>NUCLEOTIDE SEQUENCE [LARGE SCALE GENOMIC DNA]</scope>
    <source>
        <strain evidence="8">dk4302</strain>
    </source>
</reference>
<feature type="domain" description="Multidrug resistance protein MdtA-like barrel-sandwich hybrid" evidence="5">
    <location>
        <begin position="61"/>
        <end position="195"/>
    </location>
</feature>
<keyword evidence="8" id="KW-1185">Reference proteome</keyword>
<dbReference type="Gene3D" id="2.40.50.100">
    <property type="match status" value="1"/>
</dbReference>
<keyword evidence="3" id="KW-0732">Signal</keyword>
<evidence type="ECO:0000259" key="6">
    <source>
        <dbReference type="Pfam" id="PF25944"/>
    </source>
</evidence>
<dbReference type="RefSeq" id="WP_153512035.1">
    <property type="nucleotide sequence ID" value="NZ_CP045652.1"/>
</dbReference>
<dbReference type="Gene3D" id="2.40.30.170">
    <property type="match status" value="1"/>
</dbReference>
<proteinExistence type="inferred from homology"/>
<dbReference type="Gene3D" id="1.10.287.470">
    <property type="entry name" value="Helix hairpin bin"/>
    <property type="match status" value="1"/>
</dbReference>
<gene>
    <name evidence="7" type="ORF">GFH32_13135</name>
</gene>
<dbReference type="Pfam" id="PF25917">
    <property type="entry name" value="BSH_RND"/>
    <property type="match status" value="1"/>
</dbReference>
<sequence>MKNNRMLLPILGWALLAASCTANSNEKVSTAQPKVVPVTNLIHMDTIIYKEYIADIQSQKNVELRSRLTGFLNKIYVDEGAHVRKGQVLFSLNDDEYKADFAQAQAALNSAEAEVKKVELEMERTKKLVDKNIVSGTEYDLLRVQLRAAHSKVKEAEAVLNQNRTKLANTQIRAPFEGKIDRILLREGSLLEEGSLITSISDLQNVNVYFDISEPEYLSIVTAPESQGAHFNKEVQLILADGQLYPHRGQAEIVESEFEASTGSISLRAKFPNPNGILKHGATGRIGVPTQTGNLLMVHQKSVVEIQDKAYVYTLKGDTVKMTPFQNGQRVGHYYVVEDGLPKDSKIVFEGVNSLRDGMIVKPKMVNN</sequence>
<organism evidence="7 8">
    <name type="scientific">Sphingobacterium zhuxiongii</name>
    <dbReference type="NCBI Taxonomy" id="2662364"/>
    <lineage>
        <taxon>Bacteria</taxon>
        <taxon>Pseudomonadati</taxon>
        <taxon>Bacteroidota</taxon>
        <taxon>Sphingobacteriia</taxon>
        <taxon>Sphingobacteriales</taxon>
        <taxon>Sphingobacteriaceae</taxon>
        <taxon>Sphingobacterium</taxon>
    </lineage>
</organism>
<dbReference type="PROSITE" id="PS51257">
    <property type="entry name" value="PROKAR_LIPOPROTEIN"/>
    <property type="match status" value="1"/>
</dbReference>
<dbReference type="GO" id="GO:0005886">
    <property type="term" value="C:plasma membrane"/>
    <property type="evidence" value="ECO:0007669"/>
    <property type="project" value="TreeGrafter"/>
</dbReference>
<dbReference type="Pfam" id="PF25944">
    <property type="entry name" value="Beta-barrel_RND"/>
    <property type="match status" value="1"/>
</dbReference>
<dbReference type="AlphaFoldDB" id="A0A5Q0QBB3"/>
<dbReference type="PANTHER" id="PTHR30158">
    <property type="entry name" value="ACRA/E-RELATED COMPONENT OF DRUG EFFLUX TRANSPORTER"/>
    <property type="match status" value="1"/>
</dbReference>
<feature type="domain" description="Multidrug resistance protein MdtA-like alpha-helical hairpin" evidence="4">
    <location>
        <begin position="102"/>
        <end position="169"/>
    </location>
</feature>
<dbReference type="NCBIfam" id="TIGR01730">
    <property type="entry name" value="RND_mfp"/>
    <property type="match status" value="1"/>
</dbReference>
<dbReference type="GO" id="GO:0022857">
    <property type="term" value="F:transmembrane transporter activity"/>
    <property type="evidence" value="ECO:0007669"/>
    <property type="project" value="InterPro"/>
</dbReference>
<feature type="signal peptide" evidence="3">
    <location>
        <begin position="1"/>
        <end position="24"/>
    </location>
</feature>
<dbReference type="Gene3D" id="2.40.420.20">
    <property type="match status" value="1"/>
</dbReference>
<feature type="chain" id="PRO_5024906461" evidence="3">
    <location>
        <begin position="25"/>
        <end position="368"/>
    </location>
</feature>
<feature type="coiled-coil region" evidence="2">
    <location>
        <begin position="94"/>
        <end position="128"/>
    </location>
</feature>
<accession>A0A5Q0QBB3</accession>
<evidence type="ECO:0000313" key="7">
    <source>
        <dbReference type="EMBL" id="QGA27195.1"/>
    </source>
</evidence>
<protein>
    <submittedName>
        <fullName evidence="7">Efflux RND transporter periplasmic adaptor subunit</fullName>
    </submittedName>
</protein>
<dbReference type="KEGG" id="sphe:GFH32_13135"/>
<dbReference type="SUPFAM" id="SSF111369">
    <property type="entry name" value="HlyD-like secretion proteins"/>
    <property type="match status" value="1"/>
</dbReference>
<comment type="similarity">
    <text evidence="1">Belongs to the membrane fusion protein (MFP) (TC 8.A.1) family.</text>
</comment>
<evidence type="ECO:0000256" key="3">
    <source>
        <dbReference type="SAM" id="SignalP"/>
    </source>
</evidence>
<dbReference type="EMBL" id="CP045652">
    <property type="protein sequence ID" value="QGA27195.1"/>
    <property type="molecule type" value="Genomic_DNA"/>
</dbReference>
<dbReference type="InterPro" id="IPR058624">
    <property type="entry name" value="MdtA-like_HH"/>
</dbReference>
<keyword evidence="2" id="KW-0175">Coiled coil</keyword>
<dbReference type="InterPro" id="IPR058625">
    <property type="entry name" value="MdtA-like_BSH"/>
</dbReference>
<evidence type="ECO:0000259" key="5">
    <source>
        <dbReference type="Pfam" id="PF25917"/>
    </source>
</evidence>